<name>A0A8S5PBG4_9CAUD</name>
<dbReference type="EMBL" id="BK015368">
    <property type="protein sequence ID" value="DAE03556.1"/>
    <property type="molecule type" value="Genomic_DNA"/>
</dbReference>
<reference evidence="1" key="1">
    <citation type="journal article" date="2021" name="Proc. Natl. Acad. Sci. U.S.A.">
        <title>A Catalog of Tens of Thousands of Viruses from Human Metagenomes Reveals Hidden Associations with Chronic Diseases.</title>
        <authorList>
            <person name="Tisza M.J."/>
            <person name="Buck C.B."/>
        </authorList>
    </citation>
    <scope>NUCLEOTIDE SEQUENCE</scope>
    <source>
        <strain evidence="1">CtpoI7</strain>
    </source>
</reference>
<organism evidence="1">
    <name type="scientific">Siphoviridae sp. ctpoI7</name>
    <dbReference type="NCBI Taxonomy" id="2825678"/>
    <lineage>
        <taxon>Viruses</taxon>
        <taxon>Duplodnaviria</taxon>
        <taxon>Heunggongvirae</taxon>
        <taxon>Uroviricota</taxon>
        <taxon>Caudoviricetes</taxon>
    </lineage>
</organism>
<accession>A0A8S5PBG4</accession>
<evidence type="ECO:0000313" key="1">
    <source>
        <dbReference type="EMBL" id="DAE03556.1"/>
    </source>
</evidence>
<proteinExistence type="predicted"/>
<protein>
    <submittedName>
        <fullName evidence="1">Uncharacterized protein</fullName>
    </submittedName>
</protein>
<sequence>MNIAEYIEQNWGDTVCNIVVPYYKFAKEVGLQDIWTAKEWIQSDLQELYKCTFIKNNSIGTIQSCLIREMWISDTVVTIDFSHWIYQLRAANPHWLSDILQQTRINNYIVKGD</sequence>